<accession>A0A9K3GPR3</accession>
<reference evidence="1 2" key="1">
    <citation type="journal article" date="2018" name="PLoS ONE">
        <title>The draft genome of Kipferlia bialata reveals reductive genome evolution in fornicate parasites.</title>
        <authorList>
            <person name="Tanifuji G."/>
            <person name="Takabayashi S."/>
            <person name="Kume K."/>
            <person name="Takagi M."/>
            <person name="Nakayama T."/>
            <person name="Kamikawa R."/>
            <person name="Inagaki Y."/>
            <person name="Hashimoto T."/>
        </authorList>
    </citation>
    <scope>NUCLEOTIDE SEQUENCE [LARGE SCALE GENOMIC DNA]</scope>
    <source>
        <strain evidence="1">NY0173</strain>
    </source>
</reference>
<evidence type="ECO:0000313" key="2">
    <source>
        <dbReference type="Proteomes" id="UP000265618"/>
    </source>
</evidence>
<dbReference type="SUPFAM" id="SSF50965">
    <property type="entry name" value="Galactose oxidase, central domain"/>
    <property type="match status" value="1"/>
</dbReference>
<evidence type="ECO:0000313" key="1">
    <source>
        <dbReference type="EMBL" id="GIQ90071.1"/>
    </source>
</evidence>
<dbReference type="AlphaFoldDB" id="A0A9K3GPR3"/>
<gene>
    <name evidence="1" type="ORF">KIPB_012718</name>
</gene>
<name>A0A9K3GPR3_9EUKA</name>
<comment type="caution">
    <text evidence="1">The sequence shown here is derived from an EMBL/GenBank/DDBJ whole genome shotgun (WGS) entry which is preliminary data.</text>
</comment>
<organism evidence="1 2">
    <name type="scientific">Kipferlia bialata</name>
    <dbReference type="NCBI Taxonomy" id="797122"/>
    <lineage>
        <taxon>Eukaryota</taxon>
        <taxon>Metamonada</taxon>
        <taxon>Carpediemonas-like organisms</taxon>
        <taxon>Kipferlia</taxon>
    </lineage>
</organism>
<protein>
    <submittedName>
        <fullName evidence="1">Uncharacterized protein</fullName>
    </submittedName>
</protein>
<dbReference type="EMBL" id="BDIP01005729">
    <property type="protein sequence ID" value="GIQ90071.1"/>
    <property type="molecule type" value="Genomic_DNA"/>
</dbReference>
<feature type="non-terminal residue" evidence="1">
    <location>
        <position position="1"/>
    </location>
</feature>
<dbReference type="Proteomes" id="UP000265618">
    <property type="component" value="Unassembled WGS sequence"/>
</dbReference>
<proteinExistence type="predicted"/>
<dbReference type="InterPro" id="IPR011043">
    <property type="entry name" value="Gal_Oxase/kelch_b-propeller"/>
</dbReference>
<keyword evidence="2" id="KW-1185">Reference proteome</keyword>
<sequence>MTSKWRVVTLLGDGTLHIEGPSTYPRLGPSASVGGVVYAVLYNGRSVVSRPLDTRANFERGIPRPSPGSGNTSGLFLLDSQCYTTFGAASYGEDVSTWRLDTACPEKGWVDLGNNTPRLRDMYHLSTCVLGGKAYGVSYEGDVMTYDPKLGSCTEVRYRETLGRHYGTSTTTIGHYILLSTPTNSYNTAYQWMIYDTISGELGRLESEAFGCGEESQRPELNKHKVMSSSLWHRQ</sequence>